<keyword evidence="1" id="KW-0677">Repeat</keyword>
<feature type="repeat" description="TPR" evidence="3">
    <location>
        <begin position="593"/>
        <end position="626"/>
    </location>
</feature>
<dbReference type="Proteomes" id="UP000663833">
    <property type="component" value="Unassembled WGS sequence"/>
</dbReference>
<dbReference type="SUPFAM" id="SSF48452">
    <property type="entry name" value="TPR-like"/>
    <property type="match status" value="1"/>
</dbReference>
<evidence type="ECO:0000256" key="2">
    <source>
        <dbReference type="ARBA" id="ARBA00022803"/>
    </source>
</evidence>
<keyword evidence="2 3" id="KW-0802">TPR repeat</keyword>
<name>A0A817SCM9_9BILA</name>
<sequence length="775" mass="89533">MGVILPKPRGQRNCANKKNSIKYCEGKIVQNFVLIWLDTGITEMQKDCPYTISELNKIYNSITLYTDLDDCRKFIEKPRDEQIFLIVSGKLGEKLVPLVHKYARLDSIYVFCGQPDAHKWTQQWKKIKLVPRDEQIFLIVSGKLGEKLVPLVHKYARLDSIYVFCGQPDAHKWTQQWKKIKLVVNQIEPICEALVIDAAQCEEDLTPTSILPLNESSSQSLEQINASFMYSQLINEILLQMNYNTREIDVLVDFCRQIYKENEAQLNIINEFRIHYQKETSIWWYTRECFAYRMLNRSLRTFDINIISMMGFFLKDIHNQIKDINSKISKRTGPFVVYRGQGMLNEEFETIRNSIGGLLAFNSFLSTSEDMNVAMKFAQKSAGREGKASVLFEIEVDPALTLTPYASLDNVITCQPKEKEILFSMDTVFRIYEVKEDNDHIWKIKLKSVSDKDLAITRLTEQIRSEIGEGSPIDRLGRLMIKLDEFEKAEAFYQILAESTTTDDKKKYAWIRNQFGYIRYKQGRYKDALSLYQEAMQIQEKLNDGRNLDLATTYNNMGLLYTELNDTSKALSYHEKALSIRERDCDVSLADLASTYNNIGLVYDQRNDFSAALSHYGKALPIYKKCLPVNHPWEATLYYNIGLAEVLLGKHMVGLENLQKARNIRKISLPSNHPSIASVCNSIGDTYQEIRDYPNALKFYEEALDVGSRVSHVNYSNLALTYYRASKILDNLKQLDKALEYAELAVKTVDKSCTPNDTDKVRFKEHLEQLQTRQS</sequence>
<evidence type="ECO:0008006" key="6">
    <source>
        <dbReference type="Google" id="ProtNLM"/>
    </source>
</evidence>
<dbReference type="PANTHER" id="PTHR45641:SF19">
    <property type="entry name" value="NEPHROCYSTIN-3"/>
    <property type="match status" value="1"/>
</dbReference>
<dbReference type="Gene3D" id="1.25.40.10">
    <property type="entry name" value="Tetratricopeptide repeat domain"/>
    <property type="match status" value="2"/>
</dbReference>
<dbReference type="EMBL" id="CAJNYD010000596">
    <property type="protein sequence ID" value="CAF3278082.1"/>
    <property type="molecule type" value="Genomic_DNA"/>
</dbReference>
<evidence type="ECO:0000256" key="1">
    <source>
        <dbReference type="ARBA" id="ARBA00022737"/>
    </source>
</evidence>
<dbReference type="InterPro" id="IPR011990">
    <property type="entry name" value="TPR-like_helical_dom_sf"/>
</dbReference>
<dbReference type="PROSITE" id="PS50005">
    <property type="entry name" value="TPR"/>
    <property type="match status" value="4"/>
</dbReference>
<feature type="repeat" description="TPR" evidence="3">
    <location>
        <begin position="677"/>
        <end position="710"/>
    </location>
</feature>
<protein>
    <recommendedName>
        <fullName evidence="6">NAD(P)(+)--arginine ADP-ribosyltransferase</fullName>
    </recommendedName>
</protein>
<reference evidence="4" key="1">
    <citation type="submission" date="2021-02" db="EMBL/GenBank/DDBJ databases">
        <authorList>
            <person name="Nowell W R."/>
        </authorList>
    </citation>
    <scope>NUCLEOTIDE SEQUENCE</scope>
</reference>
<proteinExistence type="predicted"/>
<accession>A0A817SCM9</accession>
<organism evidence="4 5">
    <name type="scientific">Rotaria socialis</name>
    <dbReference type="NCBI Taxonomy" id="392032"/>
    <lineage>
        <taxon>Eukaryota</taxon>
        <taxon>Metazoa</taxon>
        <taxon>Spiralia</taxon>
        <taxon>Gnathifera</taxon>
        <taxon>Rotifera</taxon>
        <taxon>Eurotatoria</taxon>
        <taxon>Bdelloidea</taxon>
        <taxon>Philodinida</taxon>
        <taxon>Philodinidae</taxon>
        <taxon>Rotaria</taxon>
    </lineage>
</organism>
<dbReference type="Pfam" id="PF13374">
    <property type="entry name" value="TPR_10"/>
    <property type="match status" value="1"/>
</dbReference>
<gene>
    <name evidence="4" type="ORF">LUA448_LOCUS6362</name>
</gene>
<dbReference type="Pfam" id="PF13424">
    <property type="entry name" value="TPR_12"/>
    <property type="match status" value="2"/>
</dbReference>
<comment type="caution">
    <text evidence="4">The sequence shown here is derived from an EMBL/GenBank/DDBJ whole genome shotgun (WGS) entry which is preliminary data.</text>
</comment>
<dbReference type="AlphaFoldDB" id="A0A817SCM9"/>
<dbReference type="SMART" id="SM00028">
    <property type="entry name" value="TPR"/>
    <property type="match status" value="6"/>
</dbReference>
<dbReference type="SUPFAM" id="SSF56399">
    <property type="entry name" value="ADP-ribosylation"/>
    <property type="match status" value="1"/>
</dbReference>
<dbReference type="Pfam" id="PF13181">
    <property type="entry name" value="TPR_8"/>
    <property type="match status" value="1"/>
</dbReference>
<feature type="repeat" description="TPR" evidence="3">
    <location>
        <begin position="551"/>
        <end position="584"/>
    </location>
</feature>
<dbReference type="Gene3D" id="3.90.176.10">
    <property type="entry name" value="Toxin ADP-ribosyltransferase, Chain A, domain 1"/>
    <property type="match status" value="1"/>
</dbReference>
<evidence type="ECO:0000313" key="5">
    <source>
        <dbReference type="Proteomes" id="UP000663833"/>
    </source>
</evidence>
<evidence type="ECO:0000256" key="3">
    <source>
        <dbReference type="PROSITE-ProRule" id="PRU00339"/>
    </source>
</evidence>
<evidence type="ECO:0000313" key="4">
    <source>
        <dbReference type="EMBL" id="CAF3278082.1"/>
    </source>
</evidence>
<dbReference type="InterPro" id="IPR019734">
    <property type="entry name" value="TPR_rpt"/>
</dbReference>
<dbReference type="PANTHER" id="PTHR45641">
    <property type="entry name" value="TETRATRICOPEPTIDE REPEAT PROTEIN (AFU_ORTHOLOGUE AFUA_6G03870)"/>
    <property type="match status" value="1"/>
</dbReference>
<dbReference type="PROSITE" id="PS51996">
    <property type="entry name" value="TR_MART"/>
    <property type="match status" value="1"/>
</dbReference>
<feature type="repeat" description="TPR" evidence="3">
    <location>
        <begin position="509"/>
        <end position="542"/>
    </location>
</feature>